<keyword evidence="2" id="KW-1185">Reference proteome</keyword>
<gene>
    <name evidence="1" type="ORF">BCR35DRAFT_334176</name>
</gene>
<dbReference type="EMBL" id="MCGR01000054">
    <property type="protein sequence ID" value="ORY70809.1"/>
    <property type="molecule type" value="Genomic_DNA"/>
</dbReference>
<dbReference type="Proteomes" id="UP000193467">
    <property type="component" value="Unassembled WGS sequence"/>
</dbReference>
<reference evidence="1 2" key="1">
    <citation type="submission" date="2016-07" db="EMBL/GenBank/DDBJ databases">
        <title>Pervasive Adenine N6-methylation of Active Genes in Fungi.</title>
        <authorList>
            <consortium name="DOE Joint Genome Institute"/>
            <person name="Mondo S.J."/>
            <person name="Dannebaum R.O."/>
            <person name="Kuo R.C."/>
            <person name="Labutti K."/>
            <person name="Haridas S."/>
            <person name="Kuo A."/>
            <person name="Salamov A."/>
            <person name="Ahrendt S.R."/>
            <person name="Lipzen A."/>
            <person name="Sullivan W."/>
            <person name="Andreopoulos W.B."/>
            <person name="Clum A."/>
            <person name="Lindquist E."/>
            <person name="Daum C."/>
            <person name="Ramamoorthy G.K."/>
            <person name="Gryganskyi A."/>
            <person name="Culley D."/>
            <person name="Magnuson J.K."/>
            <person name="James T.Y."/>
            <person name="O'Malley M.A."/>
            <person name="Stajich J.E."/>
            <person name="Spatafora J.W."/>
            <person name="Visel A."/>
            <person name="Grigoriev I.V."/>
        </authorList>
    </citation>
    <scope>NUCLEOTIDE SEQUENCE [LARGE SCALE GENOMIC DNA]</scope>
    <source>
        <strain evidence="1 2">62-1032</strain>
    </source>
</reference>
<name>A0A1Y2EGU9_9BASI</name>
<protein>
    <submittedName>
        <fullName evidence="1">Uncharacterized protein</fullName>
    </submittedName>
</protein>
<dbReference type="InParanoid" id="A0A1Y2EGU9"/>
<dbReference type="AlphaFoldDB" id="A0A1Y2EGU9"/>
<sequence>MRAEEIPTPVRKSTENRLVQMTTAPSSSYALAFAVVDSPITALSTKITAHGATPCTHLIHLFSNISTSTPINELTAEIEKAVALWREKESTIEPIRVSPNSPTMTMSSFGAPLAQKVPARPPVLEIPNFADSESQANVFVVALKDDKSLNMLKDLLKAKFKRIDESLSKESVKQFELALRDDGVLESIAGEKEVELKAVVGLKKSEEGWAAVGKVGLAEEEEEDEQDE</sequence>
<organism evidence="1 2">
    <name type="scientific">Leucosporidium creatinivorum</name>
    <dbReference type="NCBI Taxonomy" id="106004"/>
    <lineage>
        <taxon>Eukaryota</taxon>
        <taxon>Fungi</taxon>
        <taxon>Dikarya</taxon>
        <taxon>Basidiomycota</taxon>
        <taxon>Pucciniomycotina</taxon>
        <taxon>Microbotryomycetes</taxon>
        <taxon>Leucosporidiales</taxon>
        <taxon>Leucosporidium</taxon>
    </lineage>
</organism>
<proteinExistence type="predicted"/>
<evidence type="ECO:0000313" key="2">
    <source>
        <dbReference type="Proteomes" id="UP000193467"/>
    </source>
</evidence>
<comment type="caution">
    <text evidence="1">The sequence shown here is derived from an EMBL/GenBank/DDBJ whole genome shotgun (WGS) entry which is preliminary data.</text>
</comment>
<accession>A0A1Y2EGU9</accession>
<evidence type="ECO:0000313" key="1">
    <source>
        <dbReference type="EMBL" id="ORY70809.1"/>
    </source>
</evidence>